<dbReference type="InterPro" id="IPR011761">
    <property type="entry name" value="ATP-grasp"/>
</dbReference>
<keyword evidence="1" id="KW-0547">Nucleotide-binding</keyword>
<dbReference type="SUPFAM" id="SSF56059">
    <property type="entry name" value="Glutathione synthetase ATP-binding domain-like"/>
    <property type="match status" value="1"/>
</dbReference>
<dbReference type="EMBL" id="MAEI02000001">
    <property type="protein sequence ID" value="MEO1782749.1"/>
    <property type="molecule type" value="Genomic_DNA"/>
</dbReference>
<evidence type="ECO:0000256" key="1">
    <source>
        <dbReference type="PROSITE-ProRule" id="PRU00409"/>
    </source>
</evidence>
<proteinExistence type="predicted"/>
<evidence type="ECO:0000313" key="3">
    <source>
        <dbReference type="EMBL" id="MEO1782749.1"/>
    </source>
</evidence>
<organism evidence="3 4">
    <name type="scientific">Enterococcus diestrammenae</name>
    <dbReference type="NCBI Taxonomy" id="1155073"/>
    <lineage>
        <taxon>Bacteria</taxon>
        <taxon>Bacillati</taxon>
        <taxon>Bacillota</taxon>
        <taxon>Bacilli</taxon>
        <taxon>Lactobacillales</taxon>
        <taxon>Enterococcaceae</taxon>
        <taxon>Enterococcus</taxon>
    </lineage>
</organism>
<keyword evidence="4" id="KW-1185">Reference proteome</keyword>
<reference evidence="3 4" key="2">
    <citation type="submission" date="2024-02" db="EMBL/GenBank/DDBJ databases">
        <title>The Genome Sequence of Enterococcus diestrammenae JM9A.</title>
        <authorList>
            <person name="Earl A."/>
            <person name="Manson A."/>
            <person name="Gilmore M."/>
            <person name="Sanders J."/>
            <person name="Shea T."/>
            <person name="Howe W."/>
            <person name="Livny J."/>
            <person name="Cuomo C."/>
            <person name="Neafsey D."/>
            <person name="Birren B."/>
        </authorList>
    </citation>
    <scope>NUCLEOTIDE SEQUENCE [LARGE SCALE GENOMIC DNA]</scope>
    <source>
        <strain evidence="3 4">JM9A</strain>
    </source>
</reference>
<comment type="caution">
    <text evidence="3">The sequence shown here is derived from an EMBL/GenBank/DDBJ whole genome shotgun (WGS) entry which is preliminary data.</text>
</comment>
<feature type="domain" description="ATP-grasp" evidence="2">
    <location>
        <begin position="121"/>
        <end position="323"/>
    </location>
</feature>
<protein>
    <submittedName>
        <fullName evidence="3">D-aspartate ligase</fullName>
    </submittedName>
</protein>
<reference evidence="4" key="1">
    <citation type="submission" date="2016-06" db="EMBL/GenBank/DDBJ databases">
        <title>Four novel species of enterococci isolated from chicken manure.</title>
        <authorList>
            <person name="Van Tyne D."/>
        </authorList>
    </citation>
    <scope>NUCLEOTIDE SEQUENCE [LARGE SCALE GENOMIC DNA]</scope>
    <source>
        <strain evidence="4">JM9A</strain>
    </source>
</reference>
<dbReference type="Proteomes" id="UP001429357">
    <property type="component" value="Unassembled WGS sequence"/>
</dbReference>
<dbReference type="Gene3D" id="3.30.470.20">
    <property type="entry name" value="ATP-grasp fold, B domain"/>
    <property type="match status" value="1"/>
</dbReference>
<evidence type="ECO:0000313" key="4">
    <source>
        <dbReference type="Proteomes" id="UP001429357"/>
    </source>
</evidence>
<accession>A0ABV0F643</accession>
<gene>
    <name evidence="3" type="ORF">BAU18_002364</name>
</gene>
<dbReference type="GO" id="GO:0016874">
    <property type="term" value="F:ligase activity"/>
    <property type="evidence" value="ECO:0007669"/>
    <property type="project" value="UniProtKB-KW"/>
</dbReference>
<sequence length="400" mass="45945">MKNFQPVILGTDLNAYNVARAFHMAHGVTSQAFGNAELMQVKHSKIVSTTVVDGFYKDEVMVETLVNYAKSMTDTELILFASGENYVFRIFSNYDVLSNYYHIPYAEPKMGIYYSDKVNFYQECEKYGIPYPKAYQVSRENSDLSQLNLTFPLILKPSESTDYFSLTFEGKEKAYILQNQAEYDKAIADVYNNGYQHDMLVQEYVAGPVTDEYVLNVYSDKKGKVRLLSLGQIVLDNPDSELRGNYLAITSPKPSQQIDQLYADVIHFLEDIKFTGLANMDFKWDETAQSFKTFDFNLRQGRSSFFSVVAGANYAISVVDDLYDIDRDVIYGDQAFLWLDCTEKFIHDQYAKINPTEYAKIKDIKNVDTTITYAADNSLLRRETVKKYLKTNDKRLKASF</sequence>
<keyword evidence="1" id="KW-0067">ATP-binding</keyword>
<dbReference type="PROSITE" id="PS50975">
    <property type="entry name" value="ATP_GRASP"/>
    <property type="match status" value="1"/>
</dbReference>
<dbReference type="RefSeq" id="WP_161869794.1">
    <property type="nucleotide sequence ID" value="NZ_MAEI02000001.1"/>
</dbReference>
<evidence type="ECO:0000259" key="2">
    <source>
        <dbReference type="PROSITE" id="PS50975"/>
    </source>
</evidence>
<name>A0ABV0F643_9ENTE</name>
<keyword evidence="3" id="KW-0436">Ligase</keyword>